<dbReference type="EMBL" id="JAGRRH010000026">
    <property type="protein sequence ID" value="KAG7341639.1"/>
    <property type="molecule type" value="Genomic_DNA"/>
</dbReference>
<dbReference type="Proteomes" id="UP000693970">
    <property type="component" value="Unassembled WGS sequence"/>
</dbReference>
<evidence type="ECO:0000256" key="1">
    <source>
        <dbReference type="SAM" id="MobiDB-lite"/>
    </source>
</evidence>
<accession>A0A9K3PE16</accession>
<gene>
    <name evidence="3" type="ORF">IV203_023592</name>
</gene>
<name>A0A9K3PE16_9STRA</name>
<feature type="region of interest" description="Disordered" evidence="1">
    <location>
        <begin position="66"/>
        <end position="190"/>
    </location>
</feature>
<reference evidence="3" key="2">
    <citation type="submission" date="2021-04" db="EMBL/GenBank/DDBJ databases">
        <authorList>
            <person name="Podell S."/>
        </authorList>
    </citation>
    <scope>NUCLEOTIDE SEQUENCE</scope>
    <source>
        <strain evidence="3">Hildebrandi</strain>
    </source>
</reference>
<dbReference type="OrthoDB" id="53017at2759"/>
<organism evidence="3 4">
    <name type="scientific">Nitzschia inconspicua</name>
    <dbReference type="NCBI Taxonomy" id="303405"/>
    <lineage>
        <taxon>Eukaryota</taxon>
        <taxon>Sar</taxon>
        <taxon>Stramenopiles</taxon>
        <taxon>Ochrophyta</taxon>
        <taxon>Bacillariophyta</taxon>
        <taxon>Bacillariophyceae</taxon>
        <taxon>Bacillariophycidae</taxon>
        <taxon>Bacillariales</taxon>
        <taxon>Bacillariaceae</taxon>
        <taxon>Nitzschia</taxon>
    </lineage>
</organism>
<keyword evidence="2" id="KW-0732">Signal</keyword>
<evidence type="ECO:0000256" key="2">
    <source>
        <dbReference type="SAM" id="SignalP"/>
    </source>
</evidence>
<feature type="compositionally biased region" description="Basic and acidic residues" evidence="1">
    <location>
        <begin position="103"/>
        <end position="130"/>
    </location>
</feature>
<protein>
    <submittedName>
        <fullName evidence="3">Uncharacterized protein</fullName>
    </submittedName>
</protein>
<evidence type="ECO:0000313" key="4">
    <source>
        <dbReference type="Proteomes" id="UP000693970"/>
    </source>
</evidence>
<comment type="caution">
    <text evidence="3">The sequence shown here is derived from an EMBL/GenBank/DDBJ whole genome shotgun (WGS) entry which is preliminary data.</text>
</comment>
<sequence>MMNLILALLTIFLGAAHARRRSGGDSDSIDFKLSKKNSGIEFHRSLNAHIVSLSGDASTSEDRYYFKNTGKGSSPSMPDNEDAPIAAPYQEPLPIYRSSSGKGQKEGKGSKSNKSSKEDSKSNKSDRNGDKVGGGGKPSPKPTPAHKPVLAPTPSSPTPHSSGSGSSDDIPDRPPAEIPPSSVIMPALNPTPSPASVGTTIPVALNIYAIDYLFSQSAPMPVRDDFLALEGVTADYFEQYMRNAYKDSSQSTLLEFQTFLVTSILTPGDPVQVQWESTAVFTSDSIVVPTPQFLNGVLEESLDDPQDYINSLSELTSTNPFSTTTDVMFGTPLDPASSSTTTTNRNSNANVGGIIGAVAGLSVVLATFALYRNRKLGDENSGISRKYGKGDNTVAGDTFMGDTLASSGEEDGISTESSAKSSMFWKSHNNSNSTTPTRTAIEDFDAFVSCEDDLVSMTDVLSEALASIDTNEADRLSQADAQPLNSTLRRLKEDLDSMRSKLDDGANIGELRPARRPKSVAEIERLLTEGNGKKI</sequence>
<dbReference type="AlphaFoldDB" id="A0A9K3PE16"/>
<feature type="signal peptide" evidence="2">
    <location>
        <begin position="1"/>
        <end position="18"/>
    </location>
</feature>
<evidence type="ECO:0000313" key="3">
    <source>
        <dbReference type="EMBL" id="KAG7341639.1"/>
    </source>
</evidence>
<keyword evidence="4" id="KW-1185">Reference proteome</keyword>
<feature type="chain" id="PRO_5039893699" evidence="2">
    <location>
        <begin position="19"/>
        <end position="535"/>
    </location>
</feature>
<reference evidence="3" key="1">
    <citation type="journal article" date="2021" name="Sci. Rep.">
        <title>Diploid genomic architecture of Nitzschia inconspicua, an elite biomass production diatom.</title>
        <authorList>
            <person name="Oliver A."/>
            <person name="Podell S."/>
            <person name="Pinowska A."/>
            <person name="Traller J.C."/>
            <person name="Smith S.R."/>
            <person name="McClure R."/>
            <person name="Beliaev A."/>
            <person name="Bohutskyi P."/>
            <person name="Hill E.A."/>
            <person name="Rabines A."/>
            <person name="Zheng H."/>
            <person name="Allen L.Z."/>
            <person name="Kuo A."/>
            <person name="Grigoriev I.V."/>
            <person name="Allen A.E."/>
            <person name="Hazlebeck D."/>
            <person name="Allen E.E."/>
        </authorList>
    </citation>
    <scope>NUCLEOTIDE SEQUENCE</scope>
    <source>
        <strain evidence="3">Hildebrandi</strain>
    </source>
</reference>
<feature type="compositionally biased region" description="Low complexity" evidence="1">
    <location>
        <begin position="158"/>
        <end position="168"/>
    </location>
</feature>
<proteinExistence type="predicted"/>